<proteinExistence type="predicted"/>
<dbReference type="EMBL" id="KY684083">
    <property type="protein sequence ID" value="ARF08025.1"/>
    <property type="molecule type" value="Genomic_DNA"/>
</dbReference>
<protein>
    <submittedName>
        <fullName evidence="1">Uncharacterized protein</fullName>
    </submittedName>
</protein>
<evidence type="ECO:0000313" key="1">
    <source>
        <dbReference type="EMBL" id="ARF08025.1"/>
    </source>
</evidence>
<reference evidence="1" key="1">
    <citation type="journal article" date="2017" name="Science">
        <title>Giant viruses with an expanded complement of translation system components.</title>
        <authorList>
            <person name="Schulz F."/>
            <person name="Yutin N."/>
            <person name="Ivanova N.N."/>
            <person name="Ortega D.R."/>
            <person name="Lee T.K."/>
            <person name="Vierheilig J."/>
            <person name="Daims H."/>
            <person name="Horn M."/>
            <person name="Wagner M."/>
            <person name="Jensen G.J."/>
            <person name="Kyrpides N.C."/>
            <person name="Koonin E.V."/>
            <person name="Woyke T."/>
        </authorList>
    </citation>
    <scope>NUCLEOTIDE SEQUENCE</scope>
    <source>
        <strain evidence="1">CTV1</strain>
    </source>
</reference>
<name>A0A1V0S8J5_9VIRU</name>
<organism evidence="1">
    <name type="scientific">Catovirus CTV1</name>
    <dbReference type="NCBI Taxonomy" id="1977631"/>
    <lineage>
        <taxon>Viruses</taxon>
        <taxon>Varidnaviria</taxon>
        <taxon>Bamfordvirae</taxon>
        <taxon>Nucleocytoviricota</taxon>
        <taxon>Megaviricetes</taxon>
        <taxon>Imitervirales</taxon>
        <taxon>Mimiviridae</taxon>
        <taxon>Klosneuvirinae</taxon>
        <taxon>Catovirus</taxon>
    </lineage>
</organism>
<accession>A0A1V0S8J5</accession>
<sequence length="82" mass="9781">MKMVTLLLCLSLVWNSAVVIHSVNFVLFWYHCQQYWLYVQQQHWFLLFINAIDTHIGRYTVCLTIAAVSELIYAVDLHFPQY</sequence>
<gene>
    <name evidence="1" type="ORF">Catovirus_1_75</name>
</gene>